<dbReference type="PRINTS" id="PR00032">
    <property type="entry name" value="HTHARAC"/>
</dbReference>
<accession>A0A1I4TQ02</accession>
<sequence>MGAETLASLVAAMHNYLRSEGYSQQQLAALTSGSPAGASMSAVQLQRLWQLIQQQLHASVSISLKVRPLIQAQMERGRVRVEQVASQLHMSRYTLHKRLKAENQTFSDILQDVRREQALVYLQDRQRPLADVADRLGFSELSAFSRAFKRWMGCSPAEYRAQPIID</sequence>
<dbReference type="AlphaFoldDB" id="A0A1I4TQ02"/>
<dbReference type="InterPro" id="IPR009057">
    <property type="entry name" value="Homeodomain-like_sf"/>
</dbReference>
<dbReference type="InterPro" id="IPR018060">
    <property type="entry name" value="HTH_AraC"/>
</dbReference>
<name>A0A1I4TQ02_9GAMM</name>
<dbReference type="RefSeq" id="WP_425434258.1">
    <property type="nucleotide sequence ID" value="NZ_FOUE01000008.1"/>
</dbReference>
<dbReference type="Gene3D" id="1.10.10.60">
    <property type="entry name" value="Homeodomain-like"/>
    <property type="match status" value="1"/>
</dbReference>
<dbReference type="SUPFAM" id="SSF46689">
    <property type="entry name" value="Homeodomain-like"/>
    <property type="match status" value="1"/>
</dbReference>
<evidence type="ECO:0000256" key="3">
    <source>
        <dbReference type="ARBA" id="ARBA00023163"/>
    </source>
</evidence>
<evidence type="ECO:0000256" key="2">
    <source>
        <dbReference type="ARBA" id="ARBA00023125"/>
    </source>
</evidence>
<dbReference type="EMBL" id="FOUE01000008">
    <property type="protein sequence ID" value="SFM78818.1"/>
    <property type="molecule type" value="Genomic_DNA"/>
</dbReference>
<dbReference type="GO" id="GO:0000976">
    <property type="term" value="F:transcription cis-regulatory region binding"/>
    <property type="evidence" value="ECO:0007669"/>
    <property type="project" value="TreeGrafter"/>
</dbReference>
<dbReference type="Proteomes" id="UP000198519">
    <property type="component" value="Unassembled WGS sequence"/>
</dbReference>
<keyword evidence="3" id="KW-0804">Transcription</keyword>
<dbReference type="Pfam" id="PF12833">
    <property type="entry name" value="HTH_18"/>
    <property type="match status" value="1"/>
</dbReference>
<dbReference type="InterPro" id="IPR020449">
    <property type="entry name" value="Tscrpt_reg_AraC-type_HTH"/>
</dbReference>
<proteinExistence type="predicted"/>
<gene>
    <name evidence="5" type="ORF">SAMN04487963_3710</name>
</gene>
<keyword evidence="1" id="KW-0805">Transcription regulation</keyword>
<dbReference type="PANTHER" id="PTHR47894">
    <property type="entry name" value="HTH-TYPE TRANSCRIPTIONAL REGULATOR GADX"/>
    <property type="match status" value="1"/>
</dbReference>
<evidence type="ECO:0000259" key="4">
    <source>
        <dbReference type="PROSITE" id="PS01124"/>
    </source>
</evidence>
<dbReference type="PANTHER" id="PTHR47894:SF4">
    <property type="entry name" value="HTH-TYPE TRANSCRIPTIONAL REGULATOR GADX"/>
    <property type="match status" value="1"/>
</dbReference>
<organism evidence="5 6">
    <name type="scientific">Marinobacter zhejiangensis</name>
    <dbReference type="NCBI Taxonomy" id="488535"/>
    <lineage>
        <taxon>Bacteria</taxon>
        <taxon>Pseudomonadati</taxon>
        <taxon>Pseudomonadota</taxon>
        <taxon>Gammaproteobacteria</taxon>
        <taxon>Pseudomonadales</taxon>
        <taxon>Marinobacteraceae</taxon>
        <taxon>Marinobacter</taxon>
    </lineage>
</organism>
<evidence type="ECO:0000313" key="6">
    <source>
        <dbReference type="Proteomes" id="UP000198519"/>
    </source>
</evidence>
<keyword evidence="6" id="KW-1185">Reference proteome</keyword>
<protein>
    <submittedName>
        <fullName evidence="5">AraC-type DNA-binding protein</fullName>
    </submittedName>
</protein>
<dbReference type="GO" id="GO:0003700">
    <property type="term" value="F:DNA-binding transcription factor activity"/>
    <property type="evidence" value="ECO:0007669"/>
    <property type="project" value="InterPro"/>
</dbReference>
<dbReference type="GO" id="GO:0005829">
    <property type="term" value="C:cytosol"/>
    <property type="evidence" value="ECO:0007669"/>
    <property type="project" value="TreeGrafter"/>
</dbReference>
<dbReference type="STRING" id="488535.SAMN04487963_3710"/>
<feature type="domain" description="HTH araC/xylS-type" evidence="4">
    <location>
        <begin position="64"/>
        <end position="162"/>
    </location>
</feature>
<keyword evidence="2 5" id="KW-0238">DNA-binding</keyword>
<evidence type="ECO:0000256" key="1">
    <source>
        <dbReference type="ARBA" id="ARBA00023015"/>
    </source>
</evidence>
<evidence type="ECO:0000313" key="5">
    <source>
        <dbReference type="EMBL" id="SFM78818.1"/>
    </source>
</evidence>
<reference evidence="6" key="1">
    <citation type="submission" date="2016-10" db="EMBL/GenBank/DDBJ databases">
        <authorList>
            <person name="Varghese N."/>
            <person name="Submissions S."/>
        </authorList>
    </citation>
    <scope>NUCLEOTIDE SEQUENCE [LARGE SCALE GENOMIC DNA]</scope>
    <source>
        <strain evidence="6">CGMCC 1.7061</strain>
    </source>
</reference>
<dbReference type="PROSITE" id="PS01124">
    <property type="entry name" value="HTH_ARAC_FAMILY_2"/>
    <property type="match status" value="1"/>
</dbReference>
<dbReference type="SMART" id="SM00342">
    <property type="entry name" value="HTH_ARAC"/>
    <property type="match status" value="1"/>
</dbReference>